<evidence type="ECO:0000313" key="3">
    <source>
        <dbReference type="EMBL" id="ABO58278.1"/>
    </source>
</evidence>
<feature type="region of interest" description="Disordered" evidence="2">
    <location>
        <begin position="1224"/>
        <end position="1314"/>
    </location>
</feature>
<dbReference type="eggNOG" id="COG4104">
    <property type="taxonomic scope" value="Bacteria"/>
</dbReference>
<feature type="region of interest" description="Disordered" evidence="2">
    <location>
        <begin position="625"/>
        <end position="650"/>
    </location>
</feature>
<dbReference type="eggNOG" id="COG1196">
    <property type="taxonomic scope" value="Bacteria"/>
</dbReference>
<feature type="region of interest" description="Disordered" evidence="2">
    <location>
        <begin position="1983"/>
        <end position="2002"/>
    </location>
</feature>
<feature type="region of interest" description="Disordered" evidence="2">
    <location>
        <begin position="2355"/>
        <end position="2381"/>
    </location>
</feature>
<reference evidence="4" key="1">
    <citation type="submission" date="2007-03" db="EMBL/GenBank/DDBJ databases">
        <title>Complete sequence of chromosome 2 of Burkholderia vietnamiensis G4.</title>
        <authorList>
            <consortium name="US DOE Joint Genome Institute"/>
            <person name="Copeland A."/>
            <person name="Lucas S."/>
            <person name="Lapidus A."/>
            <person name="Barry K."/>
            <person name="Detter J.C."/>
            <person name="Glavina del Rio T."/>
            <person name="Hammon N."/>
            <person name="Israni S."/>
            <person name="Dalin E."/>
            <person name="Tice H."/>
            <person name="Pitluck S."/>
            <person name="Chain P."/>
            <person name="Malfatti S."/>
            <person name="Shin M."/>
            <person name="Vergez L."/>
            <person name="Schmutz J."/>
            <person name="Larimer F."/>
            <person name="Land M."/>
            <person name="Hauser L."/>
            <person name="Kyrpides N."/>
            <person name="Tiedje J."/>
            <person name="Richardson P."/>
        </authorList>
    </citation>
    <scope>NUCLEOTIDE SEQUENCE [LARGE SCALE GENOMIC DNA]</scope>
    <source>
        <strain evidence="4">G4 / LMG 22486</strain>
    </source>
</reference>
<dbReference type="Gene3D" id="3.10.350.10">
    <property type="entry name" value="LysM domain"/>
    <property type="match status" value="1"/>
</dbReference>
<dbReference type="HOGENOM" id="CLU_224126_0_0_4"/>
<feature type="region of interest" description="Disordered" evidence="2">
    <location>
        <begin position="2939"/>
        <end position="2962"/>
    </location>
</feature>
<dbReference type="EMBL" id="CP000615">
    <property type="protein sequence ID" value="ABO58278.1"/>
    <property type="molecule type" value="Genomic_DNA"/>
</dbReference>
<feature type="compositionally biased region" description="Low complexity" evidence="2">
    <location>
        <begin position="4357"/>
        <end position="4392"/>
    </location>
</feature>
<dbReference type="PANTHER" id="PTHR24216">
    <property type="entry name" value="PAXILLIN-RELATED"/>
    <property type="match status" value="1"/>
</dbReference>
<feature type="region of interest" description="Disordered" evidence="2">
    <location>
        <begin position="21"/>
        <end position="64"/>
    </location>
</feature>
<feature type="region of interest" description="Disordered" evidence="2">
    <location>
        <begin position="455"/>
        <end position="528"/>
    </location>
</feature>
<feature type="compositionally biased region" description="Low complexity" evidence="2">
    <location>
        <begin position="1303"/>
        <end position="1314"/>
    </location>
</feature>
<protein>
    <submittedName>
        <fullName evidence="3">Uncharacterized protein</fullName>
    </submittedName>
</protein>
<dbReference type="InterPro" id="IPR018392">
    <property type="entry name" value="LysM"/>
</dbReference>
<accession>A4JPS5</accession>
<feature type="region of interest" description="Disordered" evidence="2">
    <location>
        <begin position="1334"/>
        <end position="1355"/>
    </location>
</feature>
<name>A4JPS5_BURVG</name>
<dbReference type="eggNOG" id="COG3501">
    <property type="taxonomic scope" value="Bacteria"/>
</dbReference>
<feature type="compositionally biased region" description="Polar residues" evidence="2">
    <location>
        <begin position="517"/>
        <end position="526"/>
    </location>
</feature>
<sequence length="4497" mass="476346">MLSIDGLGLGVNWQRFLSETLNPVVAPPPPPPKQDDPAAGPANPTVTPPIPVTASLGTDPAKPTNAEIQSATSLIQSMAAQYTAPPPDITVENDKTTAVQKAIQGAQTKYDNASQALQGAQNVLHLANRDPESTPAERKSAQADYAKARAAADDAQRELNVTTDAGYMILYGEQANADMPAGMKLDDSGKVTDPGDAQHAADQQLKTLIAAFPDHPDDPNWAPQASDCKNPLQIRLYDDWQKAQAHASAGSAKFFADVANSNLAYAQFQSYLADPDYKAALDAGVGRLNDALQPLDLQVSMPDAPDSADAAQTTVTAAAKDANYANAALAAANDNVTLAQAQQQSDADNGKEGPTVIVPDAIAKDKTALAHAQVTAGTSSSYLQMLAAQQQADTLQANYHGKLARLSDDPSEPYQQLQLAKQQAGIAHDAFVVAYGASLAQQYDDQAAQIEASVKPPARPSPFNTANPSQLFAPPPWNTTGTSANGTPTNAAPLFSSPLPKTNAAGAPNANGAPNGSQPLWNTSPLLNGPLSFAPADAAANPATPSGPTLLDAKRLRVTAGAIRAAGNRLSNLVNERATGAALTEARNQQAQKHATLATIQQQYDDWQASHPAPTRFRQLADGDILPAYTPPLPNPNQTQLDQAKKDAQNADNAVQRLQLLSESAHQQVLLDQFDAGLEERLRYADPNSDAYKDYQSAQHDFYEAHRSELSNTLLDAASASTGKGATIDFGKLSDTQQRNLIGVALGMAPDVGGDASSNTSIATDTQTHFTNKDKLSTIDSLRDQLLKVGGGATTQVSVLPMVYAAKDAGMTTSALFKVSGKDGTQYVDETASTYDDINDYIDNNELSKDGTVDIATGHNADGTLQLVSKAAHHESGFDSFMNTLTSTGLNIGMMVGGMALEGLGTLLDGTVVGAVVGVPLNLLGAGMMYTAIGATVTSAGLDLANRADHGRSINPFTDAGARMDFINLVPMGAAGAAKLAGAKLFTRTVTALTRTPKVASVLAGGTKATAVVTGLGAGFEAFGEAGYDYFVTGDKKAAGEELKSGLTNVALMAAGGLKERVVTSVRTGTGRPIPIRGADGKTVSVDSQTIGRILNKGDDASLAAGRTRVTLDGEAVTVSPDGTLRVGDKILTYEDQPIRVLDRTSRNALPAGKFVVLGEDGKLSVVSASDKSWTNGTRIDSVTDTGERLSFGDGGGMSTTPKVVARTPLELLDRTLQQARDEYAAARDEQAPRSLAQAAEQGETASAANDARSTRRTSQERARVDAQRDEAAAERATDANLDRRSADAQALRYRPLDADASPGAGARTTPAAARPRVDVRVVDLTGAKPAARAATADPAGISVPRGPSAEPLEVGGRTLYIVRDGDAPHSASPAAARTPNLDEPIVVIAGEHDAQLAPELANRWDKPVYAATPEALDADGQLRADARTLRFDPAPDGVALAGDAEAAPHASPARAPGDAPVIVLAGKRGPNEPALPRPAATPRPLKALDGRFSAPNRVLVLVKSERSAAPERAPAHGETAPPRERAGGGAARPVSHHDVALAYDADLVAAHPEITEAAPPEAAASGPGWFTRMQMRFGGAPVPDTVLALASQSATLVTQLRMLSDGGWRVKVGKRGGGSHIDVRKRVMTIDGALQEPGSITYTLASEARQAVEAMAGALDLDYGSRSRFTRKALEAEARAQINAFEARYEIALSTGVDIAEHAQLPDAIAREGVDWHGPTSDYTGTVARLAENFADAPVAARDAQTYSEFYDDVWARQKRRGGVPRRMPAPRMQPADGQDGSAPAGRQQLDARTAWSYAHAVLESPFGERPAPDAATLQARRDGHMSTFADGDVLVLHADTLPDGTLLVDGKPVSAHEYALAMAPWPTLRQADTIVLSAGQGGYEAAARLANVWQRAVYAPPEHAVGADATVHDTRMFHRFDPAPAAPHALGELAADADGVHLAGDPASRIDIDGNVGELLGAGARKTAFALGDDAALATVDRSPKPPGAPQEPLTPEAQRAADEQLVRDEQRALAQLEQWGIRTVRLDGPFRALGDRVSALSLPLGVFHSDEFASGRLPPAVARAAIQNVLKTREVLEQHEVGFDLQGIFTRSGDFLVCDPGPILNTYAAHTLSLSRLFEIEKGIHRWIEQHGVDALDSALDPTRDAARDPTPLADDAFVQKPSVITRVRMRVGGAPLPAEVSALAQRSGTLAAQLRMLDANGWRVRVGKRGGGSRIDTKHRRVTIDGAAAGPGWMTYVLAHETQHAVDAIEGTLGLDYSGRGRFTRTALEAEARAQLNAFEARYEIRMASGIDIAANVRLPDALQAEADAWPAARGDAGALARLADAFAEAPVSGARGKTYTEFYGDAYDRGPGRRARAMPAPETRAAHDGDGERDAPTTMREIQAQRAAWSQAHAERDASPFGASGAPPVDTLALLRDGRVLLDMGQRIAIVPADTLRDGTLLGPDGQPVGPHEFTLLNAPPSDYGYTTILAARHANEGGAAQLANLWQRAIYTVHPDAIGADGMPTDLSAMNRYVPASYRQPSLGELSVDGAHGTLHLDGAPGRPVDPADYLGPVLGSGAYKTVFDGGAGQALGVYRDGSIDGLADAYEAVELEQGGLKTLSEVYELPTSTTDGPFSVVNRVGVVLKPSAQLSSVDVEFDIGLPAVVSSRGLTDLARIRRVTQDHHLLYDFQVLFGRNGDVMLHDPGEVLPHGDPHGTVLARIDEVAAKIHSGLRHGRIKLAHPAFDEAGAYAPRRGAIAHVVMTFRGIVLRMQAHALARRSPTLRAQLRLARADGWKVKLGAPGGGQYVDAARRRIVLDGNTRRAGTLVFALAHEAQHSVDLATDRLGLDRSSPDAYVKSLLLAEARAQLNAYRVRAEILAAGGPDVAAHVQLPATLARAAEHAFASGEPAALDALADAFGEIRTSLPGTPTYRALYGEQARAELAGEPAPLTLAAPATGRGGGRRGGARSGRNALDSAEMTRARAWLDARGMRTLKRVDGADAASLRALVRQTGTDTVLLITRAGKITPAAVPEVVATARIDANGAIAQPKFVGGKLTPDEQQSLTAALDPAHDAADPAPAAAARAGFAFHASPVSLKQLQALGGMAKIEYAGDDKVVEFTRRGRVSSRYVDAIGALADAKHYRSAHKALGAAGRTDTIYAIDRTTGELRGHATYDAASGSWNYHEKAPLAQTRIGERPLRDAYPRRAQVRVRPHGKPHGVPLTRARRHGVSFVVSSIDPAMLEQVGNRFDAPKPPKADKPDRLPRPGLRYLGQLGITKTLNAPRRVALLTRNRTAALLGRARTGAALPAAGAAAASVPLFDRNLLPSGKHAALDFSGHNAVHLLSAAEFGALDAGKHHIYVYDTSDPLTHRLDTPQGVLVPDAKGKLTWHDWQNPGAPGVPLESSPIGAGPYGADTHLLLTELTPAELADHARGTRLAALNRRVEYLDGIAKDTSPSTFASLRNWASDAARETRSARKALKKEIKAATKAAKRQGLPEPAYPELKLRPYQPSLVSTTLVEWKRLYGDGNVPDLFAHLERIDALAKHERDSRLPPLELTDATATTPPPATMADAAAWRSTGLPLYVARDWSGGGARYAPVPFSRRAQRGLSTAAATDRALRRAVLGAGDAVRNRLVPMSRAYRLSDDPAEFVAQTRRHGGVMPVVTIPIDPHTLNATRGAKHDPEFVGDVKSIGDQRKAKIDYWEGIITGENGKVMHLDDLTRENLHRWLDAASEAGFLLRLEMAPARALVSAADYRHLAGTNDGYHHHARLGALLESWAAEHEGEPAPHVMVTFHGWDAVPEPVPGAGHLELLDSLLDRPTLEWVHVGLSYATHGADFIANQELTTALAKRLVERAVDEYAQPDGLDAPRSKLARLHGTDALTRVFERVDRDTLADQHQMLLAEIERIGREKGLTPAQIAELRQRLYEGNTTRLLHRARYATAKFATDAWHADPSRAPSEKSRERKFNEAWLKDVGARLRAPQQDTTLVDGSTVAAGLEPWREVVRRPALMVDASLPVSESRLISAQAADYVKPGDPLAAFAELNALRLQQMERSWSVLSWKNVLSGLVGIGAGIAVHHIGLTPTDYKQAANATFVGVRTGRLVQALHQDTLRALQSGDPRLFNHVIDRFINGLNNQLSAHRMDEAQRRASLVRLAGEGRAKINLQLELHGRNALSADKTVEYTKLLANDMIQQMQGVLAGTSIQQLHHGNPRRFLGKVGRTAAIAGYASLGEMSLHTLLQDPSLVPLLGTTGAVLGLTYTGLVQASAFTHLSIERRSRFVRFIDTASDLASIAGGYIAPFVGAAATIHTNLPTAIASLSSATLLALARADTHFPNLTKRVTGKMPTILLLAPIGIYVGNWVYTAVSGGSSSGSSGNNGNNNTPPSNGTTHHGSAPSAPGLPSAPAVPPLPPSGTHAHVAPAAPPTTPTTPQTPAAAQPYIVVAGDSLWVIADRHRQSLLDAAHVSRADQQGLTRDQQDARALTEILQLNPSVAGDPNQLSVGTPLNIG</sequence>
<dbReference type="NCBIfam" id="NF012230">
    <property type="entry name" value="LWXIA_domain"/>
    <property type="match status" value="1"/>
</dbReference>
<organism evidence="3 4">
    <name type="scientific">Burkholderia vietnamiensis (strain G4 / LMG 22486)</name>
    <name type="common">Burkholderia cepacia (strain R1808)</name>
    <dbReference type="NCBI Taxonomy" id="269482"/>
    <lineage>
        <taxon>Bacteria</taxon>
        <taxon>Pseudomonadati</taxon>
        <taxon>Pseudomonadota</taxon>
        <taxon>Betaproteobacteria</taxon>
        <taxon>Burkholderiales</taxon>
        <taxon>Burkholderiaceae</taxon>
        <taxon>Burkholderia</taxon>
        <taxon>Burkholderia cepacia complex</taxon>
    </lineage>
</organism>
<dbReference type="KEGG" id="bvi:Bcep1808_5330"/>
<feature type="compositionally biased region" description="Basic and acidic residues" evidence="2">
    <location>
        <begin position="1258"/>
        <end position="1287"/>
    </location>
</feature>
<dbReference type="CDD" id="cd00118">
    <property type="entry name" value="LysM"/>
    <property type="match status" value="1"/>
</dbReference>
<dbReference type="CDD" id="cd20900">
    <property type="entry name" value="HopBF1"/>
    <property type="match status" value="1"/>
</dbReference>
<dbReference type="InterPro" id="IPR054555">
    <property type="entry name" value="T3SS_HopBF1-like"/>
</dbReference>
<gene>
    <name evidence="3" type="ordered locus">Bcep1808_5330</name>
</gene>
<feature type="compositionally biased region" description="Low complexity" evidence="2">
    <location>
        <begin position="503"/>
        <end position="516"/>
    </location>
</feature>
<evidence type="ECO:0000256" key="2">
    <source>
        <dbReference type="SAM" id="MobiDB-lite"/>
    </source>
</evidence>
<dbReference type="Proteomes" id="UP000002287">
    <property type="component" value="Chromosome 2"/>
</dbReference>
<feature type="compositionally biased region" description="Low complexity" evidence="2">
    <location>
        <begin position="1766"/>
        <end position="1777"/>
    </location>
</feature>
<feature type="compositionally biased region" description="Polar residues" evidence="2">
    <location>
        <begin position="478"/>
        <end position="490"/>
    </location>
</feature>
<proteinExistence type="predicted"/>
<feature type="region of interest" description="Disordered" evidence="2">
    <location>
        <begin position="1762"/>
        <end position="1789"/>
    </location>
</feature>
<feature type="region of interest" description="Disordered" evidence="2">
    <location>
        <begin position="1464"/>
        <end position="1489"/>
    </location>
</feature>
<dbReference type="InterPro" id="IPR036779">
    <property type="entry name" value="LysM_dom_sf"/>
</dbReference>
<feature type="coiled-coil region" evidence="1">
    <location>
        <begin position="103"/>
        <end position="165"/>
    </location>
</feature>
<keyword evidence="1" id="KW-0175">Coiled coil</keyword>
<feature type="region of interest" description="Disordered" evidence="2">
    <location>
        <begin position="1506"/>
        <end position="1532"/>
    </location>
</feature>
<feature type="compositionally biased region" description="Basic and acidic residues" evidence="2">
    <location>
        <begin position="1506"/>
        <end position="1527"/>
    </location>
</feature>
<evidence type="ECO:0000256" key="1">
    <source>
        <dbReference type="SAM" id="Coils"/>
    </source>
</evidence>
<feature type="region of interest" description="Disordered" evidence="2">
    <location>
        <begin position="4357"/>
        <end position="4422"/>
    </location>
</feature>
<feature type="compositionally biased region" description="Basic and acidic residues" evidence="2">
    <location>
        <begin position="2369"/>
        <end position="2380"/>
    </location>
</feature>
<dbReference type="PANTHER" id="PTHR24216:SF65">
    <property type="entry name" value="PAXILLIN-LIKE PROTEIN 1"/>
    <property type="match status" value="1"/>
</dbReference>
<evidence type="ECO:0000313" key="4">
    <source>
        <dbReference type="Proteomes" id="UP000002287"/>
    </source>
</evidence>